<dbReference type="Gene3D" id="3.30.1180.20">
    <property type="entry name" value="Dihydroxyacetone kinase, domain 2"/>
    <property type="match status" value="1"/>
</dbReference>
<dbReference type="PANTHER" id="PTHR28629">
    <property type="entry name" value="TRIOKINASE/FMN CYCLASE"/>
    <property type="match status" value="1"/>
</dbReference>
<dbReference type="SUPFAM" id="SSF82549">
    <property type="entry name" value="DAK1/DegV-like"/>
    <property type="match status" value="1"/>
</dbReference>
<proteinExistence type="predicted"/>
<dbReference type="AlphaFoldDB" id="A0A921K0R1"/>
<feature type="domain" description="DhaK" evidence="2">
    <location>
        <begin position="6"/>
        <end position="327"/>
    </location>
</feature>
<dbReference type="PROSITE" id="PS51481">
    <property type="entry name" value="DHAK"/>
    <property type="match status" value="1"/>
</dbReference>
<reference evidence="3" key="2">
    <citation type="submission" date="2021-09" db="EMBL/GenBank/DDBJ databases">
        <authorList>
            <person name="Gilroy R."/>
        </authorList>
    </citation>
    <scope>NUCLEOTIDE SEQUENCE</scope>
    <source>
        <strain evidence="3">CHK174-6876</strain>
    </source>
</reference>
<dbReference type="GO" id="GO:0005829">
    <property type="term" value="C:cytosol"/>
    <property type="evidence" value="ECO:0007669"/>
    <property type="project" value="TreeGrafter"/>
</dbReference>
<evidence type="ECO:0000313" key="4">
    <source>
        <dbReference type="Proteomes" id="UP000707535"/>
    </source>
</evidence>
<dbReference type="Pfam" id="PF02733">
    <property type="entry name" value="Dak1"/>
    <property type="match status" value="1"/>
</dbReference>
<dbReference type="InterPro" id="IPR004006">
    <property type="entry name" value="DhaK_dom"/>
</dbReference>
<name>A0A921K0R1_9LACO</name>
<dbReference type="GO" id="GO:0004371">
    <property type="term" value="F:glycerone kinase activity"/>
    <property type="evidence" value="ECO:0007669"/>
    <property type="project" value="UniProtKB-UniRule"/>
</dbReference>
<dbReference type="EMBL" id="DYXG01000067">
    <property type="protein sequence ID" value="HJE97359.1"/>
    <property type="molecule type" value="Genomic_DNA"/>
</dbReference>
<gene>
    <name evidence="3" type="primary">dhaQ</name>
    <name evidence="3" type="ORF">K8V00_07035</name>
</gene>
<dbReference type="InterPro" id="IPR050861">
    <property type="entry name" value="Dihydroxyacetone_Kinase"/>
</dbReference>
<dbReference type="Proteomes" id="UP000707535">
    <property type="component" value="Unassembled WGS sequence"/>
</dbReference>
<reference evidence="3" key="1">
    <citation type="journal article" date="2021" name="PeerJ">
        <title>Extensive microbial diversity within the chicken gut microbiome revealed by metagenomics and culture.</title>
        <authorList>
            <person name="Gilroy R."/>
            <person name="Ravi A."/>
            <person name="Getino M."/>
            <person name="Pursley I."/>
            <person name="Horton D.L."/>
            <person name="Alikhan N.F."/>
            <person name="Baker D."/>
            <person name="Gharbi K."/>
            <person name="Hall N."/>
            <person name="Watson M."/>
            <person name="Adriaenssens E.M."/>
            <person name="Foster-Nyarko E."/>
            <person name="Jarju S."/>
            <person name="Secka A."/>
            <person name="Antonio M."/>
            <person name="Oren A."/>
            <person name="Chaudhuri R.R."/>
            <person name="La Ragione R."/>
            <person name="Hildebrand F."/>
            <person name="Pallen M.J."/>
        </authorList>
    </citation>
    <scope>NUCLEOTIDE SEQUENCE</scope>
    <source>
        <strain evidence="3">CHK174-6876</strain>
    </source>
</reference>
<dbReference type="NCBIfam" id="TIGR02362">
    <property type="entry name" value="dhaK1b"/>
    <property type="match status" value="1"/>
</dbReference>
<accession>A0A921K0R1</accession>
<evidence type="ECO:0000313" key="3">
    <source>
        <dbReference type="EMBL" id="HJE97359.1"/>
    </source>
</evidence>
<sequence>MNIINQRDSLLTDMMAGIEQAYPQLKRSAQTRGFSDRAFHDQNIPVVSGGGSGHEPADWGFVGSGMLTGAIMGEVFTPPTADEIVAFVSQITDRQQVFLIVKNFPADVANFTQAKQQLTASGWEVGMCVVTDDISVDNASLKKRRRGVAGTVFVAKIIGEAAREGATIEELNELAAQLLTEVKTIGVAFSGAYIPASNQQTFYLKDDEIFYGAGIHGEPGYRKEKFQSSELLAEELVKKLQLNFRWRPRETYAVLVNSLGGITTMESMIFNNDVLQLLELENIAVAFDKVGTFMAANGMRGLSLTLLRLHDEQWLTALNATVNTPAWN</sequence>
<dbReference type="InterPro" id="IPR012735">
    <property type="entry name" value="DhaK_1b"/>
</dbReference>
<dbReference type="FunFam" id="3.40.50.10440:FF:000001">
    <property type="entry name" value="Dihydroxyacetone kinase, DhaK subunit"/>
    <property type="match status" value="1"/>
</dbReference>
<dbReference type="Gene3D" id="3.40.50.10440">
    <property type="entry name" value="Dihydroxyacetone kinase, domain 1"/>
    <property type="match status" value="1"/>
</dbReference>
<dbReference type="GO" id="GO:0019563">
    <property type="term" value="P:glycerol catabolic process"/>
    <property type="evidence" value="ECO:0007669"/>
    <property type="project" value="TreeGrafter"/>
</dbReference>
<protein>
    <recommendedName>
        <fullName evidence="1">DhaKLM operon coactivator DhaQ</fullName>
    </recommendedName>
</protein>
<dbReference type="PANTHER" id="PTHR28629:SF4">
    <property type="entry name" value="TRIOKINASE_FMN CYCLASE"/>
    <property type="match status" value="1"/>
</dbReference>
<comment type="caution">
    <text evidence="3">The sequence shown here is derived from an EMBL/GenBank/DDBJ whole genome shotgun (WGS) entry which is preliminary data.</text>
</comment>
<evidence type="ECO:0000256" key="1">
    <source>
        <dbReference type="NCBIfam" id="TIGR02362"/>
    </source>
</evidence>
<organism evidence="3 4">
    <name type="scientific">Ligilactobacillus acidipiscis</name>
    <dbReference type="NCBI Taxonomy" id="89059"/>
    <lineage>
        <taxon>Bacteria</taxon>
        <taxon>Bacillati</taxon>
        <taxon>Bacillota</taxon>
        <taxon>Bacilli</taxon>
        <taxon>Lactobacillales</taxon>
        <taxon>Lactobacillaceae</taxon>
        <taxon>Ligilactobacillus</taxon>
    </lineage>
</organism>
<evidence type="ECO:0000259" key="2">
    <source>
        <dbReference type="PROSITE" id="PS51481"/>
    </source>
</evidence>